<feature type="compositionally biased region" description="Low complexity" evidence="1">
    <location>
        <begin position="91"/>
        <end position="107"/>
    </location>
</feature>
<keyword evidence="6" id="KW-1185">Reference proteome</keyword>
<evidence type="ECO:0000256" key="1">
    <source>
        <dbReference type="SAM" id="MobiDB-lite"/>
    </source>
</evidence>
<feature type="compositionally biased region" description="Pro residues" evidence="1">
    <location>
        <begin position="28"/>
        <end position="42"/>
    </location>
</feature>
<feature type="domain" description="NTF2-like N-terminal transpeptidase" evidence="4">
    <location>
        <begin position="388"/>
        <end position="495"/>
    </location>
</feature>
<protein>
    <recommendedName>
        <fullName evidence="7">Penicillin-binding protein</fullName>
    </recommendedName>
</protein>
<accession>A0A841EFP4</accession>
<sequence length="902" mass="90675">MEDDRRPSGPGEPSSAAPSGEYDGRSGPPEPSAEPYSAPAPEPGSGGPPASAAEPQKPHTPGPAAQAPGSTGWQPVSPSSPYTIPAPAPQAPGADGAPGQPPSGADPFAAPDEHRPAAPETPLHGNAATPREPAPDHNTAPGHTGTPDDPAASTGGGHTHSPHNHQPPAPDHSTAPEQSTTPGYGHATAPPGAPARDTPQPPLSADPFAAPDEHRPAAPETPLHGNAATPREPAPDHNTAPGHTGTPDDPAASTGGGHTHSPHNHQPPAPDHSTAPEQSTTPGYGHAPGSAGQARPADDGYTRAPHGAQAAASEGRVPASTPAGGDSGDYGGPPVPPSFEPAYTGGAPDPADEPRRSRTGLIVGVVGAAVVLALVGGGASWYVLTMPQPEDTVTSYAQAWNSQDYAAMAGLAEGGEPAEVFGRLDENLGVDAVQVSTGPVEEGDGTATAAFDATLDLSSAGEWSYSGELPLVHTDGEWKVDFSPAAVHPDLGDGQTLMRTNQWGERGHVLAADGSRLDDGSASGSVQMIVGEVGTASEEDLEDLGPAYQAGDPVGVSGAQQSYEERLAGKAATAIRIGETGTESADLPEDAPTVATLGGSDGTDVTLSLDPAVQAAASQAIVGQSKPTAITAVRPSTGEVLAAANVPGGFNRALEGQYPAGSIFKIISYHALLSSGMGMGAQMSCPETVDVGGRTYKNAGDAAYGAQSVTEAFATSCNTALVQEVADRLDGASLLDSAERFGFNTGFASGIDVFKPSLPQPDSVSLLTASSIGQGQVLTSPLHLASLPAAVADGSWRAPLLVTDPAPAERPEPRPLDNAQSLRDMTRAVVTEGTAQNVGFTGEVHGKSGTAEYGTAEEGEELPAHGWFVGYEDDVAFAVVVEDGDSGSGAAAPLAKAFLDAL</sequence>
<gene>
    <name evidence="5" type="ORF">HNR25_004943</name>
</gene>
<reference evidence="5 6" key="1">
    <citation type="submission" date="2020-08" db="EMBL/GenBank/DDBJ databases">
        <title>Sequencing the genomes of 1000 actinobacteria strains.</title>
        <authorList>
            <person name="Klenk H.-P."/>
        </authorList>
    </citation>
    <scope>NUCLEOTIDE SEQUENCE [LARGE SCALE GENOMIC DNA]</scope>
    <source>
        <strain evidence="5 6">DSM 44593</strain>
    </source>
</reference>
<dbReference type="Pfam" id="PF05223">
    <property type="entry name" value="MecA_N"/>
    <property type="match status" value="1"/>
</dbReference>
<dbReference type="GO" id="GO:0071972">
    <property type="term" value="F:peptidoglycan L,D-transpeptidase activity"/>
    <property type="evidence" value="ECO:0007669"/>
    <property type="project" value="TreeGrafter"/>
</dbReference>
<dbReference type="InterPro" id="IPR012338">
    <property type="entry name" value="Beta-lactam/transpept-like"/>
</dbReference>
<dbReference type="GO" id="GO:0046677">
    <property type="term" value="P:response to antibiotic"/>
    <property type="evidence" value="ECO:0007669"/>
    <property type="project" value="InterPro"/>
</dbReference>
<dbReference type="Pfam" id="PF00905">
    <property type="entry name" value="Transpeptidase"/>
    <property type="match status" value="1"/>
</dbReference>
<dbReference type="GO" id="GO:0071555">
    <property type="term" value="P:cell wall organization"/>
    <property type="evidence" value="ECO:0007669"/>
    <property type="project" value="TreeGrafter"/>
</dbReference>
<proteinExistence type="predicted"/>
<dbReference type="EMBL" id="JACHLY010000002">
    <property type="protein sequence ID" value="MBB6001114.1"/>
    <property type="molecule type" value="Genomic_DNA"/>
</dbReference>
<evidence type="ECO:0000259" key="3">
    <source>
        <dbReference type="Pfam" id="PF00905"/>
    </source>
</evidence>
<evidence type="ECO:0000259" key="4">
    <source>
        <dbReference type="Pfam" id="PF05223"/>
    </source>
</evidence>
<dbReference type="Gene3D" id="3.10.450.100">
    <property type="entry name" value="NTF2-like, domain 1"/>
    <property type="match status" value="1"/>
</dbReference>
<dbReference type="PANTHER" id="PTHR30627:SF24">
    <property type="entry name" value="PENICILLIN-BINDING PROTEIN 4B"/>
    <property type="match status" value="1"/>
</dbReference>
<keyword evidence="2" id="KW-0472">Membrane</keyword>
<organism evidence="5 6">
    <name type="scientific">Streptomonospora salina</name>
    <dbReference type="NCBI Taxonomy" id="104205"/>
    <lineage>
        <taxon>Bacteria</taxon>
        <taxon>Bacillati</taxon>
        <taxon>Actinomycetota</taxon>
        <taxon>Actinomycetes</taxon>
        <taxon>Streptosporangiales</taxon>
        <taxon>Nocardiopsidaceae</taxon>
        <taxon>Streptomonospora</taxon>
    </lineage>
</organism>
<dbReference type="RefSeq" id="WP_184640156.1">
    <property type="nucleotide sequence ID" value="NZ_BAABKT010000018.1"/>
</dbReference>
<dbReference type="AlphaFoldDB" id="A0A841EFP4"/>
<keyword evidence="2" id="KW-1133">Transmembrane helix</keyword>
<feature type="transmembrane region" description="Helical" evidence="2">
    <location>
        <begin position="361"/>
        <end position="384"/>
    </location>
</feature>
<dbReference type="GO" id="GO:0008658">
    <property type="term" value="F:penicillin binding"/>
    <property type="evidence" value="ECO:0007669"/>
    <property type="project" value="InterPro"/>
</dbReference>
<evidence type="ECO:0000256" key="2">
    <source>
        <dbReference type="SAM" id="Phobius"/>
    </source>
</evidence>
<dbReference type="InterPro" id="IPR032710">
    <property type="entry name" value="NTF2-like_dom_sf"/>
</dbReference>
<dbReference type="GO" id="GO:0005886">
    <property type="term" value="C:plasma membrane"/>
    <property type="evidence" value="ECO:0007669"/>
    <property type="project" value="TreeGrafter"/>
</dbReference>
<dbReference type="Gene3D" id="3.90.1310.10">
    <property type="entry name" value="Penicillin-binding protein 2a (Domain 2)"/>
    <property type="match status" value="1"/>
</dbReference>
<evidence type="ECO:0000313" key="5">
    <source>
        <dbReference type="EMBL" id="MBB6001114.1"/>
    </source>
</evidence>
<feature type="domain" description="Penicillin-binding protein transpeptidase" evidence="3">
    <location>
        <begin position="629"/>
        <end position="899"/>
    </location>
</feature>
<dbReference type="InterPro" id="IPR001460">
    <property type="entry name" value="PCN-bd_Tpept"/>
</dbReference>
<dbReference type="SUPFAM" id="SSF56601">
    <property type="entry name" value="beta-lactamase/transpeptidase-like"/>
    <property type="match status" value="1"/>
</dbReference>
<dbReference type="PANTHER" id="PTHR30627">
    <property type="entry name" value="PEPTIDOGLYCAN D,D-TRANSPEPTIDASE"/>
    <property type="match status" value="1"/>
</dbReference>
<dbReference type="Gene3D" id="3.40.710.10">
    <property type="entry name" value="DD-peptidase/beta-lactamase superfamily"/>
    <property type="match status" value="1"/>
</dbReference>
<evidence type="ECO:0000313" key="6">
    <source>
        <dbReference type="Proteomes" id="UP000578077"/>
    </source>
</evidence>
<feature type="region of interest" description="Disordered" evidence="1">
    <location>
        <begin position="1"/>
        <end position="355"/>
    </location>
</feature>
<keyword evidence="2" id="KW-0812">Transmembrane</keyword>
<comment type="caution">
    <text evidence="5">The sequence shown here is derived from an EMBL/GenBank/DDBJ whole genome shotgun (WGS) entry which is preliminary data.</text>
</comment>
<dbReference type="Proteomes" id="UP000578077">
    <property type="component" value="Unassembled WGS sequence"/>
</dbReference>
<dbReference type="InterPro" id="IPR050515">
    <property type="entry name" value="Beta-lactam/transpept"/>
</dbReference>
<name>A0A841EFP4_9ACTN</name>
<feature type="compositionally biased region" description="Low complexity" evidence="1">
    <location>
        <begin position="8"/>
        <end position="21"/>
    </location>
</feature>
<dbReference type="SUPFAM" id="SSF54427">
    <property type="entry name" value="NTF2-like"/>
    <property type="match status" value="1"/>
</dbReference>
<feature type="compositionally biased region" description="Polar residues" evidence="1">
    <location>
        <begin position="68"/>
        <end position="82"/>
    </location>
</feature>
<dbReference type="InterPro" id="IPR007887">
    <property type="entry name" value="MecA_N"/>
</dbReference>
<evidence type="ECO:0008006" key="7">
    <source>
        <dbReference type="Google" id="ProtNLM"/>
    </source>
</evidence>